<dbReference type="Proteomes" id="UP001428817">
    <property type="component" value="Unassembled WGS sequence"/>
</dbReference>
<keyword evidence="2" id="KW-1185">Reference proteome</keyword>
<comment type="caution">
    <text evidence="1">The sequence shown here is derived from an EMBL/GenBank/DDBJ whole genome shotgun (WGS) entry which is preliminary data.</text>
</comment>
<dbReference type="RefSeq" id="WP_185058694.1">
    <property type="nucleotide sequence ID" value="NZ_BAABJP010000001.1"/>
</dbReference>
<sequence>MAGEDADCYEVVTYVDRVVRGCPQPTAVSRVRCHDEPGALYQVVRSLAIASTQPGLYWADWGRRSRLAPADTPSAGEVNRAFLLANGQIVLELGDTSAGGSQRL</sequence>
<accession>A0ABP9PJD1</accession>
<evidence type="ECO:0000313" key="2">
    <source>
        <dbReference type="Proteomes" id="UP001428817"/>
    </source>
</evidence>
<protein>
    <submittedName>
        <fullName evidence="1">Uncharacterized protein</fullName>
    </submittedName>
</protein>
<evidence type="ECO:0000313" key="1">
    <source>
        <dbReference type="EMBL" id="GAA5145853.1"/>
    </source>
</evidence>
<proteinExistence type="predicted"/>
<organism evidence="1 2">
    <name type="scientific">Pseudonocardia eucalypti</name>
    <dbReference type="NCBI Taxonomy" id="648755"/>
    <lineage>
        <taxon>Bacteria</taxon>
        <taxon>Bacillati</taxon>
        <taxon>Actinomycetota</taxon>
        <taxon>Actinomycetes</taxon>
        <taxon>Pseudonocardiales</taxon>
        <taxon>Pseudonocardiaceae</taxon>
        <taxon>Pseudonocardia</taxon>
    </lineage>
</organism>
<gene>
    <name evidence="1" type="ORF">GCM10023321_04390</name>
</gene>
<dbReference type="EMBL" id="BAABJP010000001">
    <property type="protein sequence ID" value="GAA5145853.1"/>
    <property type="molecule type" value="Genomic_DNA"/>
</dbReference>
<name>A0ABP9PJD1_9PSEU</name>
<reference evidence="2" key="1">
    <citation type="journal article" date="2019" name="Int. J. Syst. Evol. Microbiol.">
        <title>The Global Catalogue of Microorganisms (GCM) 10K type strain sequencing project: providing services to taxonomists for standard genome sequencing and annotation.</title>
        <authorList>
            <consortium name="The Broad Institute Genomics Platform"/>
            <consortium name="The Broad Institute Genome Sequencing Center for Infectious Disease"/>
            <person name="Wu L."/>
            <person name="Ma J."/>
        </authorList>
    </citation>
    <scope>NUCLEOTIDE SEQUENCE [LARGE SCALE GENOMIC DNA]</scope>
    <source>
        <strain evidence="2">JCM 18303</strain>
    </source>
</reference>